<comment type="caution">
    <text evidence="2">The sequence shown here is derived from an EMBL/GenBank/DDBJ whole genome shotgun (WGS) entry which is preliminary data.</text>
</comment>
<dbReference type="PANTHER" id="PTHR11017:SF565">
    <property type="entry name" value="TIR DOMAIN-CONTAINING PROTEIN"/>
    <property type="match status" value="1"/>
</dbReference>
<dbReference type="Proteomes" id="UP001642260">
    <property type="component" value="Unassembled WGS sequence"/>
</dbReference>
<dbReference type="EMBL" id="CAKOAT010173377">
    <property type="protein sequence ID" value="CAH8352200.1"/>
    <property type="molecule type" value="Genomic_DNA"/>
</dbReference>
<dbReference type="InterPro" id="IPR002182">
    <property type="entry name" value="NB-ARC"/>
</dbReference>
<dbReference type="PANTHER" id="PTHR11017">
    <property type="entry name" value="LEUCINE-RICH REPEAT-CONTAINING PROTEIN"/>
    <property type="match status" value="1"/>
</dbReference>
<dbReference type="Pfam" id="PF00931">
    <property type="entry name" value="NB-ARC"/>
    <property type="match status" value="1"/>
</dbReference>
<evidence type="ECO:0000313" key="2">
    <source>
        <dbReference type="EMBL" id="CAH8352200.1"/>
    </source>
</evidence>
<dbReference type="AlphaFoldDB" id="A0ABC8KAX0"/>
<dbReference type="Gene3D" id="3.40.50.300">
    <property type="entry name" value="P-loop containing nucleotide triphosphate hydrolases"/>
    <property type="match status" value="1"/>
</dbReference>
<dbReference type="SUPFAM" id="SSF52540">
    <property type="entry name" value="P-loop containing nucleoside triphosphate hydrolases"/>
    <property type="match status" value="1"/>
</dbReference>
<evidence type="ECO:0000313" key="3">
    <source>
        <dbReference type="Proteomes" id="UP001642260"/>
    </source>
</evidence>
<protein>
    <recommendedName>
        <fullName evidence="1">NB-ARC domain-containing protein</fullName>
    </recommendedName>
</protein>
<dbReference type="InterPro" id="IPR044974">
    <property type="entry name" value="Disease_R_plants"/>
</dbReference>
<reference evidence="2 3" key="1">
    <citation type="submission" date="2022-03" db="EMBL/GenBank/DDBJ databases">
        <authorList>
            <person name="Macdonald S."/>
            <person name="Ahmed S."/>
            <person name="Newling K."/>
        </authorList>
    </citation>
    <scope>NUCLEOTIDE SEQUENCE [LARGE SCALE GENOMIC DNA]</scope>
</reference>
<proteinExistence type="predicted"/>
<organism evidence="2 3">
    <name type="scientific">Eruca vesicaria subsp. sativa</name>
    <name type="common">Garden rocket</name>
    <name type="synonym">Eruca sativa</name>
    <dbReference type="NCBI Taxonomy" id="29727"/>
    <lineage>
        <taxon>Eukaryota</taxon>
        <taxon>Viridiplantae</taxon>
        <taxon>Streptophyta</taxon>
        <taxon>Embryophyta</taxon>
        <taxon>Tracheophyta</taxon>
        <taxon>Spermatophyta</taxon>
        <taxon>Magnoliopsida</taxon>
        <taxon>eudicotyledons</taxon>
        <taxon>Gunneridae</taxon>
        <taxon>Pentapetalae</taxon>
        <taxon>rosids</taxon>
        <taxon>malvids</taxon>
        <taxon>Brassicales</taxon>
        <taxon>Brassicaceae</taxon>
        <taxon>Brassiceae</taxon>
        <taxon>Eruca</taxon>
    </lineage>
</organism>
<accession>A0ABC8KAX0</accession>
<evidence type="ECO:0000259" key="1">
    <source>
        <dbReference type="Pfam" id="PF00931"/>
    </source>
</evidence>
<name>A0ABC8KAX0_ERUVS</name>
<keyword evidence="3" id="KW-1185">Reference proteome</keyword>
<gene>
    <name evidence="2" type="ORF">ERUC_LOCUS18529</name>
</gene>
<dbReference type="PRINTS" id="PR00364">
    <property type="entry name" value="DISEASERSIST"/>
</dbReference>
<sequence length="195" mass="22262">MEIKEILSLLCTESLDVRSIGIWGTVGIGKTAIVEEIFRIISVQYETCVFLKDLHKEVEVKGHDAVREDFLCKVLEVEPDVLRTSNIKTSFLRSRHGRKRVLVILDDVNDLRDVETFLENLNYFGPGSRIIITSRNRRVFVLGKINHVYEVKPLDILTSLQLLDRGVLQNVLSPEVYKTLSLELIIFSNGNPQVL</sequence>
<dbReference type="InterPro" id="IPR027417">
    <property type="entry name" value="P-loop_NTPase"/>
</dbReference>
<feature type="domain" description="NB-ARC" evidence="1">
    <location>
        <begin position="5"/>
        <end position="170"/>
    </location>
</feature>